<dbReference type="STRING" id="1121301.SAMN02745912_00279"/>
<keyword evidence="3" id="KW-1185">Reference proteome</keyword>
<organism evidence="2 3">
    <name type="scientific">Paramaledivibacter caminithermalis (strain DSM 15212 / CIP 107654 / DViRD3)</name>
    <name type="common">Clostridium caminithermale</name>
    <dbReference type="NCBI Taxonomy" id="1121301"/>
    <lineage>
        <taxon>Bacteria</taxon>
        <taxon>Bacillati</taxon>
        <taxon>Bacillota</taxon>
        <taxon>Clostridia</taxon>
        <taxon>Peptostreptococcales</taxon>
        <taxon>Caminicellaceae</taxon>
        <taxon>Paramaledivibacter</taxon>
    </lineage>
</organism>
<name>A0A1M6K5Z1_PARC5</name>
<dbReference type="RefSeq" id="WP_073146593.1">
    <property type="nucleotide sequence ID" value="NZ_FRAG01000002.1"/>
</dbReference>
<dbReference type="Proteomes" id="UP000184465">
    <property type="component" value="Unassembled WGS sequence"/>
</dbReference>
<dbReference type="EMBL" id="FRAG01000002">
    <property type="protein sequence ID" value="SHJ54382.1"/>
    <property type="molecule type" value="Genomic_DNA"/>
</dbReference>
<keyword evidence="1" id="KW-0812">Transmembrane</keyword>
<proteinExistence type="predicted"/>
<dbReference type="AlphaFoldDB" id="A0A1M6K5Z1"/>
<evidence type="ECO:0000256" key="1">
    <source>
        <dbReference type="SAM" id="Phobius"/>
    </source>
</evidence>
<evidence type="ECO:0000313" key="3">
    <source>
        <dbReference type="Proteomes" id="UP000184465"/>
    </source>
</evidence>
<gene>
    <name evidence="2" type="ORF">SAMN02745912_00279</name>
</gene>
<evidence type="ECO:0000313" key="2">
    <source>
        <dbReference type="EMBL" id="SHJ54382.1"/>
    </source>
</evidence>
<sequence>MHAIDGIFNAVSGFMEKVASWIPSFNIPWETFFNKWGLVGYYLRMANVLFPVDDLLTIMGLVVTFLSILMILWGIKFLKDMIPFI</sequence>
<keyword evidence="1" id="KW-1133">Transmembrane helix</keyword>
<reference evidence="2 3" key="1">
    <citation type="submission" date="2016-11" db="EMBL/GenBank/DDBJ databases">
        <authorList>
            <person name="Jaros S."/>
            <person name="Januszkiewicz K."/>
            <person name="Wedrychowicz H."/>
        </authorList>
    </citation>
    <scope>NUCLEOTIDE SEQUENCE [LARGE SCALE GENOMIC DNA]</scope>
    <source>
        <strain evidence="2 3">DSM 15212</strain>
    </source>
</reference>
<keyword evidence="1" id="KW-0472">Membrane</keyword>
<feature type="transmembrane region" description="Helical" evidence="1">
    <location>
        <begin position="55"/>
        <end position="75"/>
    </location>
</feature>
<accession>A0A1M6K5Z1</accession>
<protein>
    <submittedName>
        <fullName evidence="2">Uncharacterized protein</fullName>
    </submittedName>
</protein>